<reference evidence="2 3" key="1">
    <citation type="submission" date="2012-10" db="EMBL/GenBank/DDBJ databases">
        <authorList>
            <person name="Zafar N."/>
            <person name="Inman J."/>
            <person name="Hall N."/>
            <person name="Lorenzi H."/>
            <person name="Caler E."/>
        </authorList>
    </citation>
    <scope>NUCLEOTIDE SEQUENCE [LARGE SCALE GENOMIC DNA]</scope>
    <source>
        <strain evidence="2 3">IP1</strain>
    </source>
</reference>
<gene>
    <name evidence="2" type="ORF">EIN_173800</name>
</gene>
<dbReference type="Proteomes" id="UP000014680">
    <property type="component" value="Unassembled WGS sequence"/>
</dbReference>
<accession>A0A0A1TYQ9</accession>
<evidence type="ECO:0000313" key="2">
    <source>
        <dbReference type="EMBL" id="ELP84705.1"/>
    </source>
</evidence>
<organism evidence="2 3">
    <name type="scientific">Entamoeba invadens IP1</name>
    <dbReference type="NCBI Taxonomy" id="370355"/>
    <lineage>
        <taxon>Eukaryota</taxon>
        <taxon>Amoebozoa</taxon>
        <taxon>Evosea</taxon>
        <taxon>Archamoebae</taxon>
        <taxon>Mastigamoebida</taxon>
        <taxon>Entamoebidae</taxon>
        <taxon>Entamoeba</taxon>
    </lineage>
</organism>
<evidence type="ECO:0000313" key="3">
    <source>
        <dbReference type="Proteomes" id="UP000014680"/>
    </source>
</evidence>
<keyword evidence="3" id="KW-1185">Reference proteome</keyword>
<dbReference type="AlphaFoldDB" id="A0A0A1TYQ9"/>
<protein>
    <recommendedName>
        <fullName evidence="1">TLDc domain-containing protein</fullName>
    </recommendedName>
</protein>
<dbReference type="GeneID" id="14883495"/>
<dbReference type="RefSeq" id="XP_004184051.1">
    <property type="nucleotide sequence ID" value="XM_004184003.1"/>
</dbReference>
<dbReference type="Pfam" id="PF07534">
    <property type="entry name" value="TLD"/>
    <property type="match status" value="1"/>
</dbReference>
<dbReference type="KEGG" id="eiv:EIN_173800"/>
<dbReference type="InterPro" id="IPR006571">
    <property type="entry name" value="TLDc_dom"/>
</dbReference>
<sequence>MTLPTQFNTDLQILEDTLATSEGNTPVESLIVLLIKQLNLRLQVIESTLPTQYNPSPDILDGRKQCGLVNRNALFNTKSPQKRLTPETFLKRRRTDLDLTSVEIKSPPSPDRMPNLAQKVWVASKPKIEPSGVDFINAHKRTLQMWTNKKMYKVIYSSITDGFSSEALNDRIVGVNNVMVLVKDDKQNVFGAFSHQQPIQPNHDDFSYNDSDDTFFVFSINNTKGSTPVKFCKRGVGPAFRTSDEDNIIFAVADCFTLRQSNTSYIHPHFKKYFNTNEDATVFNGTVFPIRFTVEKLVAVQWF</sequence>
<dbReference type="VEuPathDB" id="AmoebaDB:EIN_173800"/>
<dbReference type="EMBL" id="KB207112">
    <property type="protein sequence ID" value="ELP84705.1"/>
    <property type="molecule type" value="Genomic_DNA"/>
</dbReference>
<proteinExistence type="predicted"/>
<evidence type="ECO:0000259" key="1">
    <source>
        <dbReference type="Pfam" id="PF07534"/>
    </source>
</evidence>
<name>A0A0A1TYQ9_ENTIV</name>
<feature type="domain" description="TLDc" evidence="1">
    <location>
        <begin position="148"/>
        <end position="230"/>
    </location>
</feature>